<reference evidence="1 2" key="1">
    <citation type="submission" date="2024-07" db="EMBL/GenBank/DDBJ databases">
        <title>Draft Genome Sequence of Ferrimicrobium acidiphilum Strain YE2023, Isolated from a Pulp of Bioleach Reactor.</title>
        <authorList>
            <person name="Elkina Y.A."/>
            <person name="Bulaeva A.G."/>
            <person name="Beletsky A.V."/>
            <person name="Mardanov A.V."/>
        </authorList>
    </citation>
    <scope>NUCLEOTIDE SEQUENCE [LARGE SCALE GENOMIC DNA]</scope>
    <source>
        <strain evidence="1 2">YE2023</strain>
    </source>
</reference>
<organism evidence="1 2">
    <name type="scientific">Ferrimicrobium acidiphilum</name>
    <dbReference type="NCBI Taxonomy" id="121039"/>
    <lineage>
        <taxon>Bacteria</taxon>
        <taxon>Bacillati</taxon>
        <taxon>Actinomycetota</taxon>
        <taxon>Acidimicrobiia</taxon>
        <taxon>Acidimicrobiales</taxon>
        <taxon>Acidimicrobiaceae</taxon>
        <taxon>Ferrimicrobium</taxon>
    </lineage>
</organism>
<evidence type="ECO:0000313" key="2">
    <source>
        <dbReference type="Proteomes" id="UP001560267"/>
    </source>
</evidence>
<comment type="caution">
    <text evidence="1">The sequence shown here is derived from an EMBL/GenBank/DDBJ whole genome shotgun (WGS) entry which is preliminary data.</text>
</comment>
<name>A0ABV3Y1K4_9ACTN</name>
<gene>
    <name evidence="1" type="ORF">AB6A68_06205</name>
</gene>
<keyword evidence="2" id="KW-1185">Reference proteome</keyword>
<protein>
    <submittedName>
        <fullName evidence="1">Uncharacterized protein</fullName>
    </submittedName>
</protein>
<proteinExistence type="predicted"/>
<sequence>MPQRSVPIMSAISTGYPIASHLQSVSAISLRPQQTFQTALIAEISLERHRRTHGGAPLTLRIANASRNYPLMHVDDYALRSPINLMALRSEQVLVHLGHRRLGALLLNDHHGQDISDSQWREVGWDAGSGENIVHLPVSRRSSTAAGSRA</sequence>
<evidence type="ECO:0000313" key="1">
    <source>
        <dbReference type="EMBL" id="MEX6429432.1"/>
    </source>
</evidence>
<dbReference type="EMBL" id="JBFSHR010000016">
    <property type="protein sequence ID" value="MEX6429432.1"/>
    <property type="molecule type" value="Genomic_DNA"/>
</dbReference>
<dbReference type="Proteomes" id="UP001560267">
    <property type="component" value="Unassembled WGS sequence"/>
</dbReference>
<accession>A0ABV3Y1K4</accession>